<keyword evidence="8" id="KW-0963">Cytoplasm</keyword>
<evidence type="ECO:0000256" key="4">
    <source>
        <dbReference type="ARBA" id="ARBA00022832"/>
    </source>
</evidence>
<dbReference type="NCBIfam" id="TIGR00556">
    <property type="entry name" value="pantethn_trn"/>
    <property type="match status" value="1"/>
</dbReference>
<dbReference type="Pfam" id="PF01648">
    <property type="entry name" value="ACPS"/>
    <property type="match status" value="1"/>
</dbReference>
<evidence type="ECO:0000256" key="7">
    <source>
        <dbReference type="ARBA" id="ARBA00023160"/>
    </source>
</evidence>
<evidence type="ECO:0000256" key="2">
    <source>
        <dbReference type="ARBA" id="ARBA00022679"/>
    </source>
</evidence>
<comment type="similarity">
    <text evidence="8">Belongs to the P-Pant transferase superfamily. AcpS family.</text>
</comment>
<dbReference type="EC" id="2.7.8.7" evidence="8"/>
<organism evidence="10 11">
    <name type="scientific">Mumia zhuanghuii</name>
    <dbReference type="NCBI Taxonomy" id="2585211"/>
    <lineage>
        <taxon>Bacteria</taxon>
        <taxon>Bacillati</taxon>
        <taxon>Actinomycetota</taxon>
        <taxon>Actinomycetes</taxon>
        <taxon>Propionibacteriales</taxon>
        <taxon>Nocardioidaceae</taxon>
        <taxon>Mumia</taxon>
    </lineage>
</organism>
<evidence type="ECO:0000313" key="10">
    <source>
        <dbReference type="EMBL" id="TNC40974.1"/>
    </source>
</evidence>
<comment type="catalytic activity">
    <reaction evidence="8">
        <text>apo-[ACP] + CoA = holo-[ACP] + adenosine 3',5'-bisphosphate + H(+)</text>
        <dbReference type="Rhea" id="RHEA:12068"/>
        <dbReference type="Rhea" id="RHEA-COMP:9685"/>
        <dbReference type="Rhea" id="RHEA-COMP:9690"/>
        <dbReference type="ChEBI" id="CHEBI:15378"/>
        <dbReference type="ChEBI" id="CHEBI:29999"/>
        <dbReference type="ChEBI" id="CHEBI:57287"/>
        <dbReference type="ChEBI" id="CHEBI:58343"/>
        <dbReference type="ChEBI" id="CHEBI:64479"/>
        <dbReference type="EC" id="2.7.8.7"/>
    </reaction>
</comment>
<dbReference type="AlphaFoldDB" id="A0A5C4MGY2"/>
<evidence type="ECO:0000256" key="5">
    <source>
        <dbReference type="ARBA" id="ARBA00022842"/>
    </source>
</evidence>
<keyword evidence="1 8" id="KW-0444">Lipid biosynthesis</keyword>
<keyword evidence="6 8" id="KW-0443">Lipid metabolism</keyword>
<reference evidence="10 11" key="1">
    <citation type="submission" date="2019-05" db="EMBL/GenBank/DDBJ databases">
        <title>Mumia sp. nov., isolated from the intestinal contents of plateau pika (Ochotona curzoniae) in the Qinghai-Tibet plateau of China.</title>
        <authorList>
            <person name="Tian Z."/>
        </authorList>
    </citation>
    <scope>NUCLEOTIDE SEQUENCE [LARGE SCALE GENOMIC DNA]</scope>
    <source>
        <strain evidence="11">527</strain>
    </source>
</reference>
<sequence length="130" mass="13828">MSVVGVGVDLVHVPSFAEQLAQPGSRFATLFTPGERGDASDGSSDRARHLAARWAAKEAVVKAWSASLYGQPPLVDESKALAAIELVKDAWGRPAIVLHSPVREHLDASRLHVSLSHDGDYAVAYVTLSS</sequence>
<comment type="subcellular location">
    <subcellularLocation>
        <location evidence="8">Cytoplasm</location>
    </subcellularLocation>
</comment>
<keyword evidence="2 8" id="KW-0808">Transferase</keyword>
<feature type="binding site" evidence="8">
    <location>
        <position position="9"/>
    </location>
    <ligand>
        <name>Mg(2+)</name>
        <dbReference type="ChEBI" id="CHEBI:18420"/>
    </ligand>
</feature>
<gene>
    <name evidence="8" type="primary">acpS</name>
    <name evidence="10" type="ORF">FHE65_22580</name>
</gene>
<feature type="binding site" evidence="8">
    <location>
        <position position="58"/>
    </location>
    <ligand>
        <name>Mg(2+)</name>
        <dbReference type="ChEBI" id="CHEBI:18420"/>
    </ligand>
</feature>
<evidence type="ECO:0000259" key="9">
    <source>
        <dbReference type="Pfam" id="PF01648"/>
    </source>
</evidence>
<dbReference type="NCBIfam" id="NF000831">
    <property type="entry name" value="PRK00070.3-1"/>
    <property type="match status" value="1"/>
</dbReference>
<evidence type="ECO:0000313" key="11">
    <source>
        <dbReference type="Proteomes" id="UP000306740"/>
    </source>
</evidence>
<dbReference type="GO" id="GO:0005737">
    <property type="term" value="C:cytoplasm"/>
    <property type="evidence" value="ECO:0007669"/>
    <property type="project" value="UniProtKB-SubCell"/>
</dbReference>
<dbReference type="InterPro" id="IPR004568">
    <property type="entry name" value="Ppantetheine-prot_Trfase_dom"/>
</dbReference>
<dbReference type="SUPFAM" id="SSF56214">
    <property type="entry name" value="4'-phosphopantetheinyl transferase"/>
    <property type="match status" value="1"/>
</dbReference>
<dbReference type="InterPro" id="IPR002582">
    <property type="entry name" value="ACPS"/>
</dbReference>
<protein>
    <recommendedName>
        <fullName evidence="8">Holo-[acyl-carrier-protein] synthase</fullName>
        <shortName evidence="8">Holo-ACP synthase</shortName>
        <ecNumber evidence="8">2.7.8.7</ecNumber>
    </recommendedName>
    <alternativeName>
        <fullName evidence="8">4'-phosphopantetheinyl transferase AcpS</fullName>
    </alternativeName>
</protein>
<comment type="function">
    <text evidence="8">Transfers the 4'-phosphopantetheine moiety from coenzyme A to a Ser of acyl-carrier-protein.</text>
</comment>
<keyword evidence="5 8" id="KW-0460">Magnesium</keyword>
<keyword evidence="7 8" id="KW-0275">Fatty acid biosynthesis</keyword>
<proteinExistence type="inferred from homology"/>
<dbReference type="Gene3D" id="3.90.470.20">
    <property type="entry name" value="4'-phosphopantetheinyl transferase domain"/>
    <property type="match status" value="1"/>
</dbReference>
<accession>A0A5C4MGY2</accession>
<dbReference type="InterPro" id="IPR037143">
    <property type="entry name" value="4-PPantetheinyl_Trfase_dom_sf"/>
</dbReference>
<dbReference type="OrthoDB" id="517356at2"/>
<dbReference type="GO" id="GO:0008897">
    <property type="term" value="F:holo-[acyl-carrier-protein] synthase activity"/>
    <property type="evidence" value="ECO:0007669"/>
    <property type="project" value="UniProtKB-UniRule"/>
</dbReference>
<dbReference type="RefSeq" id="WP_139106641.1">
    <property type="nucleotide sequence ID" value="NZ_VDFR01000107.1"/>
</dbReference>
<feature type="domain" description="4'-phosphopantetheinyl transferase" evidence="9">
    <location>
        <begin position="5"/>
        <end position="126"/>
    </location>
</feature>
<evidence type="ECO:0000256" key="1">
    <source>
        <dbReference type="ARBA" id="ARBA00022516"/>
    </source>
</evidence>
<comment type="caution">
    <text evidence="10">The sequence shown here is derived from an EMBL/GenBank/DDBJ whole genome shotgun (WGS) entry which is preliminary data.</text>
</comment>
<dbReference type="Proteomes" id="UP000306740">
    <property type="component" value="Unassembled WGS sequence"/>
</dbReference>
<dbReference type="GO" id="GO:0006633">
    <property type="term" value="P:fatty acid biosynthetic process"/>
    <property type="evidence" value="ECO:0007669"/>
    <property type="project" value="UniProtKB-UniRule"/>
</dbReference>
<dbReference type="InterPro" id="IPR008278">
    <property type="entry name" value="4-PPantetheinyl_Trfase_dom"/>
</dbReference>
<dbReference type="HAMAP" id="MF_00101">
    <property type="entry name" value="AcpS"/>
    <property type="match status" value="1"/>
</dbReference>
<evidence type="ECO:0000256" key="8">
    <source>
        <dbReference type="HAMAP-Rule" id="MF_00101"/>
    </source>
</evidence>
<keyword evidence="3 8" id="KW-0479">Metal-binding</keyword>
<dbReference type="EMBL" id="VDFR01000107">
    <property type="protein sequence ID" value="TNC40974.1"/>
    <property type="molecule type" value="Genomic_DNA"/>
</dbReference>
<name>A0A5C4MGY2_9ACTN</name>
<comment type="cofactor">
    <cofactor evidence="8">
        <name>Mg(2+)</name>
        <dbReference type="ChEBI" id="CHEBI:18420"/>
    </cofactor>
</comment>
<evidence type="ECO:0000256" key="6">
    <source>
        <dbReference type="ARBA" id="ARBA00023098"/>
    </source>
</evidence>
<evidence type="ECO:0000256" key="3">
    <source>
        <dbReference type="ARBA" id="ARBA00022723"/>
    </source>
</evidence>
<keyword evidence="4 8" id="KW-0276">Fatty acid metabolism</keyword>
<dbReference type="GO" id="GO:0000287">
    <property type="term" value="F:magnesium ion binding"/>
    <property type="evidence" value="ECO:0007669"/>
    <property type="project" value="UniProtKB-UniRule"/>
</dbReference>